<dbReference type="Proteomes" id="UP000436006">
    <property type="component" value="Unassembled WGS sequence"/>
</dbReference>
<organism evidence="3 4">
    <name type="scientific">Spirosoma arboris</name>
    <dbReference type="NCBI Taxonomy" id="2682092"/>
    <lineage>
        <taxon>Bacteria</taxon>
        <taxon>Pseudomonadati</taxon>
        <taxon>Bacteroidota</taxon>
        <taxon>Cytophagia</taxon>
        <taxon>Cytophagales</taxon>
        <taxon>Cytophagaceae</taxon>
        <taxon>Spirosoma</taxon>
    </lineage>
</organism>
<keyword evidence="4" id="KW-1185">Reference proteome</keyword>
<feature type="transmembrane region" description="Helical" evidence="1">
    <location>
        <begin position="75"/>
        <end position="94"/>
    </location>
</feature>
<dbReference type="PANTHER" id="PTHR34220:SF7">
    <property type="entry name" value="SENSOR HISTIDINE KINASE YPDA"/>
    <property type="match status" value="1"/>
</dbReference>
<keyword evidence="1" id="KW-0472">Membrane</keyword>
<comment type="caution">
    <text evidence="3">The sequence shown here is derived from an EMBL/GenBank/DDBJ whole genome shotgun (WGS) entry which is preliminary data.</text>
</comment>
<dbReference type="AlphaFoldDB" id="A0A7K1S3Z1"/>
<feature type="transmembrane region" description="Helical" evidence="1">
    <location>
        <begin position="43"/>
        <end position="63"/>
    </location>
</feature>
<evidence type="ECO:0000313" key="3">
    <source>
        <dbReference type="EMBL" id="MVM28543.1"/>
    </source>
</evidence>
<accession>A0A7K1S3Z1</accession>
<dbReference type="RefSeq" id="WP_157582662.1">
    <property type="nucleotide sequence ID" value="NZ_WPIN01000001.1"/>
</dbReference>
<dbReference type="Pfam" id="PF06580">
    <property type="entry name" value="His_kinase"/>
    <property type="match status" value="1"/>
</dbReference>
<dbReference type="InterPro" id="IPR010559">
    <property type="entry name" value="Sig_transdc_His_kin_internal"/>
</dbReference>
<keyword evidence="1" id="KW-1133">Transmembrane helix</keyword>
<feature type="domain" description="Signal transduction histidine kinase internal region" evidence="2">
    <location>
        <begin position="159"/>
        <end position="236"/>
    </location>
</feature>
<name>A0A7K1S3Z1_9BACT</name>
<protein>
    <recommendedName>
        <fullName evidence="2">Signal transduction histidine kinase internal region domain-containing protein</fullName>
    </recommendedName>
</protein>
<evidence type="ECO:0000259" key="2">
    <source>
        <dbReference type="Pfam" id="PF06580"/>
    </source>
</evidence>
<proteinExistence type="predicted"/>
<dbReference type="EMBL" id="WPIN01000001">
    <property type="protein sequence ID" value="MVM28543.1"/>
    <property type="molecule type" value="Genomic_DNA"/>
</dbReference>
<dbReference type="PANTHER" id="PTHR34220">
    <property type="entry name" value="SENSOR HISTIDINE KINASE YPDA"/>
    <property type="match status" value="1"/>
</dbReference>
<gene>
    <name evidence="3" type="ORF">GO755_00765</name>
</gene>
<dbReference type="GO" id="GO:0000155">
    <property type="term" value="F:phosphorelay sensor kinase activity"/>
    <property type="evidence" value="ECO:0007669"/>
    <property type="project" value="InterPro"/>
</dbReference>
<feature type="transmembrane region" description="Helical" evidence="1">
    <location>
        <begin position="12"/>
        <end position="31"/>
    </location>
</feature>
<dbReference type="GO" id="GO:0016020">
    <property type="term" value="C:membrane"/>
    <property type="evidence" value="ECO:0007669"/>
    <property type="project" value="InterPro"/>
</dbReference>
<evidence type="ECO:0000313" key="4">
    <source>
        <dbReference type="Proteomes" id="UP000436006"/>
    </source>
</evidence>
<sequence length="344" mass="39439">MKSSIDTRLRLIGPPILFVCGTLFFRLNTLVVFDYTDLYRYDLVGLLAGYVNWHVARWVLLSLQKRYPGIDRTRVRLVIYGLALPLLVLNGTLLRTQPLYWLGLDPSPEAPFQQYVLTAGIQLFHHCIYLGVYESIYLFGQWQLLYTEKERLLKAEWQARFDAMKSQVNPHFLFNALNSLSALIDESPVQAGRFVDELAQVYRYLLQANDRELITLDSELRFIQSYTHLLQTRHGSGITVHIDVDDQYRHYSLPPLTLQLLMENAVKHNTTTARQPLTVEIRTTENGRLQVCNNIQRKKSLVLSNGVGLRNIAAKYQLLTQATIGIDENNNSFTVTLPLLGVAD</sequence>
<dbReference type="InterPro" id="IPR050640">
    <property type="entry name" value="Bact_2-comp_sensor_kinase"/>
</dbReference>
<reference evidence="3 4" key="1">
    <citation type="submission" date="2019-12" db="EMBL/GenBank/DDBJ databases">
        <title>Spirosoma sp. HMF4905 genome sequencing and assembly.</title>
        <authorList>
            <person name="Kang H."/>
            <person name="Cha I."/>
            <person name="Kim H."/>
            <person name="Joh K."/>
        </authorList>
    </citation>
    <scope>NUCLEOTIDE SEQUENCE [LARGE SCALE GENOMIC DNA]</scope>
    <source>
        <strain evidence="3 4">HMF4905</strain>
    </source>
</reference>
<keyword evidence="1" id="KW-0812">Transmembrane</keyword>
<evidence type="ECO:0000256" key="1">
    <source>
        <dbReference type="SAM" id="Phobius"/>
    </source>
</evidence>